<feature type="region of interest" description="Disordered" evidence="1">
    <location>
        <begin position="1"/>
        <end position="60"/>
    </location>
</feature>
<dbReference type="OrthoDB" id="4991085at2"/>
<organism evidence="2 3">
    <name type="scientific">Brevibacterium sandarakinum</name>
    <dbReference type="NCBI Taxonomy" id="629680"/>
    <lineage>
        <taxon>Bacteria</taxon>
        <taxon>Bacillati</taxon>
        <taxon>Actinomycetota</taxon>
        <taxon>Actinomycetes</taxon>
        <taxon>Micrococcales</taxon>
        <taxon>Brevibacteriaceae</taxon>
        <taxon>Brevibacterium</taxon>
    </lineage>
</organism>
<evidence type="ECO:0000313" key="3">
    <source>
        <dbReference type="Proteomes" id="UP000199700"/>
    </source>
</evidence>
<reference evidence="2" key="1">
    <citation type="submission" date="2016-10" db="EMBL/GenBank/DDBJ databases">
        <authorList>
            <person name="Varghese N."/>
            <person name="Submissions S."/>
        </authorList>
    </citation>
    <scope>NUCLEOTIDE SEQUENCE [LARGE SCALE GENOMIC DNA]</scope>
    <source>
        <strain evidence="2">DSM 22082</strain>
    </source>
</reference>
<dbReference type="EMBL" id="LT629739">
    <property type="protein sequence ID" value="SDR77841.1"/>
    <property type="molecule type" value="Genomic_DNA"/>
</dbReference>
<dbReference type="AlphaFoldDB" id="A0A1H1LTH6"/>
<protein>
    <submittedName>
        <fullName evidence="2">Uncharacterized protein</fullName>
    </submittedName>
</protein>
<accession>A0A1H1LTH6</accession>
<sequence>MSENHQPENGQDESSTSPAEATEGSAEMSETAESRHDHEDRMVDEWEDESFPASDPPGHY</sequence>
<evidence type="ECO:0000313" key="2">
    <source>
        <dbReference type="EMBL" id="SDR77841.1"/>
    </source>
</evidence>
<feature type="compositionally biased region" description="Basic and acidic residues" evidence="1">
    <location>
        <begin position="32"/>
        <end position="44"/>
    </location>
</feature>
<gene>
    <name evidence="2" type="ORF">SAMN04489751_0420</name>
</gene>
<feature type="compositionally biased region" description="Polar residues" evidence="1">
    <location>
        <begin position="1"/>
        <end position="19"/>
    </location>
</feature>
<dbReference type="Proteomes" id="UP000199700">
    <property type="component" value="Chromosome"/>
</dbReference>
<keyword evidence="3" id="KW-1185">Reference proteome</keyword>
<proteinExistence type="predicted"/>
<name>A0A1H1LTH6_BRESA</name>
<dbReference type="RefSeq" id="WP_092102593.1">
    <property type="nucleotide sequence ID" value="NZ_LT629739.1"/>
</dbReference>
<evidence type="ECO:0000256" key="1">
    <source>
        <dbReference type="SAM" id="MobiDB-lite"/>
    </source>
</evidence>